<feature type="signal peptide" evidence="2">
    <location>
        <begin position="1"/>
        <end position="25"/>
    </location>
</feature>
<feature type="transmembrane region" description="Helical" evidence="1">
    <location>
        <begin position="69"/>
        <end position="94"/>
    </location>
</feature>
<feature type="chain" id="PRO_5032389180" description="H(+)-exporting diphosphatase" evidence="2">
    <location>
        <begin position="26"/>
        <end position="165"/>
    </location>
</feature>
<evidence type="ECO:0008006" key="5">
    <source>
        <dbReference type="Google" id="ProtNLM"/>
    </source>
</evidence>
<feature type="non-terminal residue" evidence="3">
    <location>
        <position position="165"/>
    </location>
</feature>
<keyword evidence="1" id="KW-1133">Transmembrane helix</keyword>
<proteinExistence type="predicted"/>
<protein>
    <recommendedName>
        <fullName evidence="5">H(+)-exporting diphosphatase</fullName>
    </recommendedName>
</protein>
<sequence>MFMGNCVMAAYLLVLLIVPPLLVVAEKRALKRVRSRVVDISSGDRDGLQTYPDGSKSKHKVEKEPAINAFLFTLTGWIVSCPCMILGVTFLFFIMSAVGVVRGAALAEGVPEIFPKDHNQVAGKALADKFGTVPDLYKEPPVSGSVCRADSTASSSQDCIMHWCQ</sequence>
<evidence type="ECO:0000256" key="2">
    <source>
        <dbReference type="SAM" id="SignalP"/>
    </source>
</evidence>
<reference evidence="3" key="1">
    <citation type="submission" date="2021-02" db="EMBL/GenBank/DDBJ databases">
        <authorList>
            <person name="Dougan E. K."/>
            <person name="Rhodes N."/>
            <person name="Thang M."/>
            <person name="Chan C."/>
        </authorList>
    </citation>
    <scope>NUCLEOTIDE SEQUENCE</scope>
</reference>
<keyword evidence="1" id="KW-0812">Transmembrane</keyword>
<gene>
    <name evidence="3" type="ORF">PGLA2088_LOCUS19036</name>
</gene>
<dbReference type="AlphaFoldDB" id="A0A813JBE9"/>
<dbReference type="Proteomes" id="UP000626109">
    <property type="component" value="Unassembled WGS sequence"/>
</dbReference>
<evidence type="ECO:0000256" key="1">
    <source>
        <dbReference type="SAM" id="Phobius"/>
    </source>
</evidence>
<name>A0A813JBE9_POLGL</name>
<evidence type="ECO:0000313" key="4">
    <source>
        <dbReference type="Proteomes" id="UP000626109"/>
    </source>
</evidence>
<dbReference type="EMBL" id="CAJNNW010024875">
    <property type="protein sequence ID" value="CAE8674647.1"/>
    <property type="molecule type" value="Genomic_DNA"/>
</dbReference>
<evidence type="ECO:0000313" key="3">
    <source>
        <dbReference type="EMBL" id="CAE8674647.1"/>
    </source>
</evidence>
<keyword evidence="1" id="KW-0472">Membrane</keyword>
<organism evidence="3 4">
    <name type="scientific">Polarella glacialis</name>
    <name type="common">Dinoflagellate</name>
    <dbReference type="NCBI Taxonomy" id="89957"/>
    <lineage>
        <taxon>Eukaryota</taxon>
        <taxon>Sar</taxon>
        <taxon>Alveolata</taxon>
        <taxon>Dinophyceae</taxon>
        <taxon>Suessiales</taxon>
        <taxon>Suessiaceae</taxon>
        <taxon>Polarella</taxon>
    </lineage>
</organism>
<keyword evidence="2" id="KW-0732">Signal</keyword>
<comment type="caution">
    <text evidence="3">The sequence shown here is derived from an EMBL/GenBank/DDBJ whole genome shotgun (WGS) entry which is preliminary data.</text>
</comment>
<accession>A0A813JBE9</accession>